<evidence type="ECO:0000256" key="9">
    <source>
        <dbReference type="HAMAP-Rule" id="MF_01470"/>
    </source>
</evidence>
<keyword evidence="1 9" id="KW-0540">Nuclease</keyword>
<dbReference type="InterPro" id="IPR002729">
    <property type="entry name" value="CRISPR-assoc_Cas1"/>
</dbReference>
<reference evidence="11 12" key="1">
    <citation type="submission" date="2010-05" db="EMBL/GenBank/DDBJ databases">
        <title>Complete sequence of Methanococcus voltae A3.</title>
        <authorList>
            <consortium name="US DOE Joint Genome Institute"/>
            <person name="Lucas S."/>
            <person name="Copeland A."/>
            <person name="Lapidus A."/>
            <person name="Cheng J.-F."/>
            <person name="Bruce D."/>
            <person name="Goodwin L."/>
            <person name="Pitluck S."/>
            <person name="Lowry S."/>
            <person name="Clum A."/>
            <person name="Land M."/>
            <person name="Hauser L."/>
            <person name="Kyrpides N."/>
            <person name="Mikhailova N."/>
            <person name="Whitman W.B."/>
            <person name="Woyke T."/>
        </authorList>
    </citation>
    <scope>NUCLEOTIDE SEQUENCE [LARGE SCALE GENOMIC DNA]</scope>
    <source>
        <strain evidence="12">ATCC BAA-1334 / A3</strain>
    </source>
</reference>
<dbReference type="GO" id="GO:0046872">
    <property type="term" value="F:metal ion binding"/>
    <property type="evidence" value="ECO:0007669"/>
    <property type="project" value="UniProtKB-UniRule"/>
</dbReference>
<keyword evidence="2 9" id="KW-0479">Metal-binding</keyword>
<comment type="cofactor">
    <cofactor evidence="9">
        <name>Mg(2+)</name>
        <dbReference type="ChEBI" id="CHEBI:18420"/>
    </cofactor>
    <cofactor evidence="9">
        <name>Mn(2+)</name>
        <dbReference type="ChEBI" id="CHEBI:29035"/>
    </cofactor>
</comment>
<comment type="function">
    <text evidence="9">CRISPR (clustered regularly interspaced short palindromic repeat), is an adaptive immune system that provides protection against mobile genetic elements (viruses, transposable elements and conjugative plasmids). CRISPR clusters contain spacers, sequences complementary to antecedent mobile elements, and target invading nucleic acids. CRISPR clusters are transcribed and processed into CRISPR RNA (crRNA). Acts as a dsDNA endonuclease. Involved in the integration of spacer DNA into the CRISPR cassette.</text>
</comment>
<evidence type="ECO:0000256" key="3">
    <source>
        <dbReference type="ARBA" id="ARBA00022759"/>
    </source>
</evidence>
<sequence>MKLNLTTYGFYLSKNGNRFVIKADGKKDEISVDKVEQIVVTTKGVITTDAINLAVENNIDFIMLNNYGKPLGRFWHSKFGSISTIRKKQLELENTYLGFELVKDWISTKMNNQKKLLKKFSNDEFINNNAISKMNNYIQKINEMEYNYKNIKEERDKIQNLEANVSRMYFKTLSELLHEEYRFECRSRNPAKDYFNCLLNYGYGILYGQIERSCIIAGLDPYIGILHRDNYNRTALVYDMIEPYRYYVDKTVFELCNNKLIEGKFFDELKAEEKSKNGYYLNKEGKQLLISKYNEIMDKKIKYDGKNTRIEDTILKDCHKVSNKILKYI</sequence>
<gene>
    <name evidence="9" type="primary">cas1</name>
    <name evidence="11" type="ordered locus">Mvol_0523</name>
</gene>
<feature type="binding site" evidence="9">
    <location>
        <position position="242"/>
    </location>
    <ligand>
        <name>Mn(2+)</name>
        <dbReference type="ChEBI" id="CHEBI:29035"/>
    </ligand>
</feature>
<evidence type="ECO:0000256" key="7">
    <source>
        <dbReference type="ARBA" id="ARBA00023125"/>
    </source>
</evidence>
<dbReference type="eggNOG" id="arCOG01452">
    <property type="taxonomic scope" value="Archaea"/>
</dbReference>
<dbReference type="HOGENOM" id="CLU_052779_0_1_2"/>
<dbReference type="OrthoDB" id="2216at2157"/>
<evidence type="ECO:0000256" key="5">
    <source>
        <dbReference type="ARBA" id="ARBA00022842"/>
    </source>
</evidence>
<dbReference type="KEGG" id="mvo:Mvol_0523"/>
<feature type="coiled-coil region" evidence="10">
    <location>
        <begin position="127"/>
        <end position="171"/>
    </location>
</feature>
<comment type="similarity">
    <text evidence="9">Belongs to the CRISPR-associated endonuclease Cas1 family.</text>
</comment>
<keyword evidence="6 9" id="KW-0051">Antiviral defense</keyword>
<accession>D7DSS3</accession>
<evidence type="ECO:0000256" key="4">
    <source>
        <dbReference type="ARBA" id="ARBA00022801"/>
    </source>
</evidence>
<dbReference type="Gene3D" id="1.20.120.920">
    <property type="entry name" value="CRISPR-associated endonuclease Cas1, C-terminal domain"/>
    <property type="match status" value="1"/>
</dbReference>
<dbReference type="InterPro" id="IPR050646">
    <property type="entry name" value="Cas1"/>
</dbReference>
<comment type="subunit">
    <text evidence="9">Homodimer, forms a heterotetramer with a Cas2 homodimer.</text>
</comment>
<keyword evidence="8 9" id="KW-0464">Manganese</keyword>
<evidence type="ECO:0000256" key="2">
    <source>
        <dbReference type="ARBA" id="ARBA00022723"/>
    </source>
</evidence>
<evidence type="ECO:0000256" key="8">
    <source>
        <dbReference type="ARBA" id="ARBA00023211"/>
    </source>
</evidence>
<keyword evidence="12" id="KW-1185">Reference proteome</keyword>
<keyword evidence="3 9" id="KW-0255">Endonuclease</keyword>
<dbReference type="GO" id="GO:0043571">
    <property type="term" value="P:maintenance of CRISPR repeat elements"/>
    <property type="evidence" value="ECO:0007669"/>
    <property type="project" value="UniProtKB-UniRule"/>
</dbReference>
<proteinExistence type="inferred from homology"/>
<keyword evidence="5 9" id="KW-0460">Magnesium</keyword>
<feature type="binding site" evidence="9">
    <location>
        <position position="227"/>
    </location>
    <ligand>
        <name>Mn(2+)</name>
        <dbReference type="ChEBI" id="CHEBI:29035"/>
    </ligand>
</feature>
<dbReference type="PANTHER" id="PTHR34353">
    <property type="entry name" value="CRISPR-ASSOCIATED ENDONUCLEASE CAS1 1"/>
    <property type="match status" value="1"/>
</dbReference>
<dbReference type="HAMAP" id="MF_01470">
    <property type="entry name" value="Cas1"/>
    <property type="match status" value="1"/>
</dbReference>
<evidence type="ECO:0000256" key="10">
    <source>
        <dbReference type="SAM" id="Coils"/>
    </source>
</evidence>
<evidence type="ECO:0000313" key="12">
    <source>
        <dbReference type="Proteomes" id="UP000007722"/>
    </source>
</evidence>
<dbReference type="NCBIfam" id="TIGR00287">
    <property type="entry name" value="cas1"/>
    <property type="match status" value="1"/>
</dbReference>
<dbReference type="InterPro" id="IPR042206">
    <property type="entry name" value="CRISPR-assoc_Cas1_C"/>
</dbReference>
<dbReference type="Proteomes" id="UP000007722">
    <property type="component" value="Chromosome"/>
</dbReference>
<dbReference type="EC" id="3.1.-.-" evidence="9"/>
<dbReference type="CDD" id="cd09634">
    <property type="entry name" value="Cas1_I-II-III"/>
    <property type="match status" value="1"/>
</dbReference>
<evidence type="ECO:0000256" key="6">
    <source>
        <dbReference type="ARBA" id="ARBA00023118"/>
    </source>
</evidence>
<keyword evidence="10" id="KW-0175">Coiled coil</keyword>
<evidence type="ECO:0000256" key="1">
    <source>
        <dbReference type="ARBA" id="ARBA00022722"/>
    </source>
</evidence>
<keyword evidence="7 9" id="KW-0238">DNA-binding</keyword>
<dbReference type="GO" id="GO:0003677">
    <property type="term" value="F:DNA binding"/>
    <property type="evidence" value="ECO:0007669"/>
    <property type="project" value="UniProtKB-KW"/>
</dbReference>
<dbReference type="GO" id="GO:0004519">
    <property type="term" value="F:endonuclease activity"/>
    <property type="evidence" value="ECO:0007669"/>
    <property type="project" value="UniProtKB-UniRule"/>
</dbReference>
<keyword evidence="4 9" id="KW-0378">Hydrolase</keyword>
<organism evidence="11 12">
    <name type="scientific">Methanococcus voltae (strain ATCC BAA-1334 / A3)</name>
    <dbReference type="NCBI Taxonomy" id="456320"/>
    <lineage>
        <taxon>Archaea</taxon>
        <taxon>Methanobacteriati</taxon>
        <taxon>Methanobacteriota</taxon>
        <taxon>Methanomada group</taxon>
        <taxon>Methanococci</taxon>
        <taxon>Methanococcales</taxon>
        <taxon>Methanococcaceae</taxon>
        <taxon>Methanococcus</taxon>
    </lineage>
</organism>
<dbReference type="STRING" id="456320.Mvol_0523"/>
<dbReference type="GO" id="GO:0051607">
    <property type="term" value="P:defense response to virus"/>
    <property type="evidence" value="ECO:0007669"/>
    <property type="project" value="UniProtKB-UniRule"/>
</dbReference>
<dbReference type="Gene3D" id="3.100.10.20">
    <property type="entry name" value="CRISPR-associated endonuclease Cas1, N-terminal domain"/>
    <property type="match status" value="1"/>
</dbReference>
<dbReference type="AlphaFoldDB" id="D7DSS3"/>
<protein>
    <recommendedName>
        <fullName evidence="9">CRISPR-associated endonuclease Cas1</fullName>
        <ecNumber evidence="9">3.1.-.-</ecNumber>
    </recommendedName>
</protein>
<name>D7DSS3_METV3</name>
<dbReference type="InterPro" id="IPR042211">
    <property type="entry name" value="CRISPR-assoc_Cas1_N"/>
</dbReference>
<dbReference type="PANTHER" id="PTHR34353:SF2">
    <property type="entry name" value="CRISPR-ASSOCIATED ENDONUCLEASE CAS1 1"/>
    <property type="match status" value="1"/>
</dbReference>
<dbReference type="Pfam" id="PF01867">
    <property type="entry name" value="Cas_Cas1"/>
    <property type="match status" value="1"/>
</dbReference>
<dbReference type="GO" id="GO:0016787">
    <property type="term" value="F:hydrolase activity"/>
    <property type="evidence" value="ECO:0007669"/>
    <property type="project" value="UniProtKB-KW"/>
</dbReference>
<dbReference type="InParanoid" id="D7DSS3"/>
<dbReference type="EMBL" id="CP002057">
    <property type="protein sequence ID" value="ADI36183.1"/>
    <property type="molecule type" value="Genomic_DNA"/>
</dbReference>
<feature type="binding site" evidence="9">
    <location>
        <position position="162"/>
    </location>
    <ligand>
        <name>Mn(2+)</name>
        <dbReference type="ChEBI" id="CHEBI:29035"/>
    </ligand>
</feature>
<evidence type="ECO:0000313" key="11">
    <source>
        <dbReference type="EMBL" id="ADI36183.1"/>
    </source>
</evidence>